<name>A0A1C7NHZ6_9FUNG</name>
<keyword evidence="4" id="KW-1185">Reference proteome</keyword>
<dbReference type="PANTHER" id="PTHR10972">
    <property type="entry name" value="OXYSTEROL-BINDING PROTEIN-RELATED"/>
    <property type="match status" value="1"/>
</dbReference>
<evidence type="ECO:0000313" key="4">
    <source>
        <dbReference type="Proteomes" id="UP000093000"/>
    </source>
</evidence>
<dbReference type="Gene3D" id="2.40.160.120">
    <property type="match status" value="1"/>
</dbReference>
<organism evidence="3 4">
    <name type="scientific">Choanephora cucurbitarum</name>
    <dbReference type="NCBI Taxonomy" id="101091"/>
    <lineage>
        <taxon>Eukaryota</taxon>
        <taxon>Fungi</taxon>
        <taxon>Fungi incertae sedis</taxon>
        <taxon>Mucoromycota</taxon>
        <taxon>Mucoromycotina</taxon>
        <taxon>Mucoromycetes</taxon>
        <taxon>Mucorales</taxon>
        <taxon>Mucorineae</taxon>
        <taxon>Choanephoraceae</taxon>
        <taxon>Choanephoroideae</taxon>
        <taxon>Choanephora</taxon>
    </lineage>
</organism>
<dbReference type="GO" id="GO:0016020">
    <property type="term" value="C:membrane"/>
    <property type="evidence" value="ECO:0007669"/>
    <property type="project" value="TreeGrafter"/>
</dbReference>
<dbReference type="Gene3D" id="3.30.70.3490">
    <property type="match status" value="1"/>
</dbReference>
<dbReference type="Gene3D" id="1.10.287.2720">
    <property type="match status" value="1"/>
</dbReference>
<comment type="similarity">
    <text evidence="1 2">Belongs to the OSBP family.</text>
</comment>
<dbReference type="EMBL" id="LUGH01000134">
    <property type="protein sequence ID" value="OBZ88747.1"/>
    <property type="molecule type" value="Genomic_DNA"/>
</dbReference>
<dbReference type="InParanoid" id="A0A1C7NHZ6"/>
<dbReference type="InterPro" id="IPR018494">
    <property type="entry name" value="Oxysterol-bd_CS"/>
</dbReference>
<accession>A0A1C7NHZ6</accession>
<dbReference type="OrthoDB" id="14833at2759"/>
<dbReference type="FunFam" id="1.10.287.2720:FF:000001">
    <property type="entry name" value="Oxysterol-binding OBPalpha"/>
    <property type="match status" value="1"/>
</dbReference>
<evidence type="ECO:0000256" key="1">
    <source>
        <dbReference type="ARBA" id="ARBA00008842"/>
    </source>
</evidence>
<dbReference type="FunCoup" id="A0A1C7NHZ6">
    <property type="interactions" value="552"/>
</dbReference>
<dbReference type="Pfam" id="PF01237">
    <property type="entry name" value="Oxysterol_BP"/>
    <property type="match status" value="1"/>
</dbReference>
<reference evidence="3 4" key="1">
    <citation type="submission" date="2016-03" db="EMBL/GenBank/DDBJ databases">
        <title>Choanephora cucurbitarum.</title>
        <authorList>
            <person name="Min B."/>
            <person name="Park H."/>
            <person name="Park J.-H."/>
            <person name="Shin H.-D."/>
            <person name="Choi I.-G."/>
        </authorList>
    </citation>
    <scope>NUCLEOTIDE SEQUENCE [LARGE SCALE GENOMIC DNA]</scope>
    <source>
        <strain evidence="3 4">KUS-F28377</strain>
    </source>
</reference>
<gene>
    <name evidence="3" type="ORF">A0J61_03202</name>
</gene>
<dbReference type="GO" id="GO:0005829">
    <property type="term" value="C:cytosol"/>
    <property type="evidence" value="ECO:0007669"/>
    <property type="project" value="TreeGrafter"/>
</dbReference>
<dbReference type="GO" id="GO:0032934">
    <property type="term" value="F:sterol binding"/>
    <property type="evidence" value="ECO:0007669"/>
    <property type="project" value="TreeGrafter"/>
</dbReference>
<sequence length="426" mass="48932">MSHRQFEESEDNCEVLEEENRSIIMGLISQLRKGSDLSRITLPTFVLEPRSLLEKLSDFMSHPELLVKASKTTDPVQRFVEVCRFFLSGWHVKPKGVKKPYNPVLGEFFRCEYKLKDGVKAMYIAEQVSHHPPVSAYYYTLPELGIFVKGEAHPKAKFLGNSAATIMQGYSRITFSELQNETYEITNPNVYARGILFGKMVMEIGDQSVVRCASSGLVCELDFKSKGFFSGQYHSVSGKIKRESTQEVLYEISGIWTEELFIKKKVRESNLLLLNLTPYYHQSSKESFFNVKDHTVIHKLVEPLENQEWNESRKLWSKVTAGLVTKDLDTATDEKTFIEDRQRAETAARLKEGLQWHSRFFTLNQNEEYEFNGAKGIDYRNLHQTGKHLEEYIFTHNTTPSHTSTETMVGEYNQSNVGDGRKTITA</sequence>
<evidence type="ECO:0000313" key="3">
    <source>
        <dbReference type="EMBL" id="OBZ88747.1"/>
    </source>
</evidence>
<dbReference type="PANTHER" id="PTHR10972:SF102">
    <property type="entry name" value="OXYSTEROL-BINDING PROTEIN"/>
    <property type="match status" value="1"/>
</dbReference>
<dbReference type="AlphaFoldDB" id="A0A1C7NHZ6"/>
<proteinExistence type="inferred from homology"/>
<dbReference type="InterPro" id="IPR037239">
    <property type="entry name" value="OSBP_sf"/>
</dbReference>
<dbReference type="InterPro" id="IPR000648">
    <property type="entry name" value="Oxysterol-bd"/>
</dbReference>
<dbReference type="Proteomes" id="UP000093000">
    <property type="component" value="Unassembled WGS sequence"/>
</dbReference>
<protein>
    <submittedName>
        <fullName evidence="3">Oxysterol-binding C23B6.01c</fullName>
    </submittedName>
</protein>
<dbReference type="PROSITE" id="PS01013">
    <property type="entry name" value="OSBP"/>
    <property type="match status" value="1"/>
</dbReference>
<evidence type="ECO:0000256" key="2">
    <source>
        <dbReference type="RuleBase" id="RU003844"/>
    </source>
</evidence>
<dbReference type="SUPFAM" id="SSF144000">
    <property type="entry name" value="Oxysterol-binding protein-like"/>
    <property type="match status" value="1"/>
</dbReference>
<comment type="caution">
    <text evidence="3">The sequence shown here is derived from an EMBL/GenBank/DDBJ whole genome shotgun (WGS) entry which is preliminary data.</text>
</comment>
<dbReference type="STRING" id="101091.A0A1C7NHZ6"/>